<comment type="similarity">
    <text evidence="4">Belongs to the Nudix hydrolase family.</text>
</comment>
<dbReference type="Gene3D" id="3.90.79.10">
    <property type="entry name" value="Nucleoside Triphosphate Pyrophosphohydrolase"/>
    <property type="match status" value="1"/>
</dbReference>
<dbReference type="AlphaFoldDB" id="A0AAU6Q2L9"/>
<feature type="domain" description="Nudix hydrolase" evidence="5">
    <location>
        <begin position="3"/>
        <end position="131"/>
    </location>
</feature>
<dbReference type="EC" id="3.6.-.-" evidence="6"/>
<gene>
    <name evidence="6" type="ORF">WDJ50_00495</name>
</gene>
<evidence type="ECO:0000256" key="4">
    <source>
        <dbReference type="RuleBase" id="RU003476"/>
    </source>
</evidence>
<dbReference type="InterPro" id="IPR020476">
    <property type="entry name" value="Nudix_hydrolase"/>
</dbReference>
<keyword evidence="3" id="KW-0460">Magnesium</keyword>
<evidence type="ECO:0000259" key="5">
    <source>
        <dbReference type="PROSITE" id="PS51462"/>
    </source>
</evidence>
<dbReference type="RefSeq" id="WP_339095816.1">
    <property type="nucleotide sequence ID" value="NZ_CP149782.1"/>
</dbReference>
<dbReference type="Pfam" id="PF00293">
    <property type="entry name" value="NUDIX"/>
    <property type="match status" value="1"/>
</dbReference>
<organism evidence="6">
    <name type="scientific">Deinococcus sp. VB142</name>
    <dbReference type="NCBI Taxonomy" id="3112952"/>
    <lineage>
        <taxon>Bacteria</taxon>
        <taxon>Thermotogati</taxon>
        <taxon>Deinococcota</taxon>
        <taxon>Deinococci</taxon>
        <taxon>Deinococcales</taxon>
        <taxon>Deinococcaceae</taxon>
        <taxon>Deinococcus</taxon>
    </lineage>
</organism>
<evidence type="ECO:0000256" key="3">
    <source>
        <dbReference type="ARBA" id="ARBA00022842"/>
    </source>
</evidence>
<proteinExistence type="inferred from homology"/>
<dbReference type="InterPro" id="IPR000086">
    <property type="entry name" value="NUDIX_hydrolase_dom"/>
</dbReference>
<dbReference type="PRINTS" id="PR00502">
    <property type="entry name" value="NUDIXFAMILY"/>
</dbReference>
<dbReference type="SUPFAM" id="SSF55811">
    <property type="entry name" value="Nudix"/>
    <property type="match status" value="1"/>
</dbReference>
<keyword evidence="2 4" id="KW-0378">Hydrolase</keyword>
<dbReference type="PROSITE" id="PS00893">
    <property type="entry name" value="NUDIX_BOX"/>
    <property type="match status" value="1"/>
</dbReference>
<protein>
    <submittedName>
        <fullName evidence="6">NUDIX hydrolase</fullName>
        <ecNumber evidence="6">3.6.-.-</ecNumber>
    </submittedName>
</protein>
<evidence type="ECO:0000256" key="1">
    <source>
        <dbReference type="ARBA" id="ARBA00001946"/>
    </source>
</evidence>
<evidence type="ECO:0000256" key="2">
    <source>
        <dbReference type="ARBA" id="ARBA00022801"/>
    </source>
</evidence>
<accession>A0AAU6Q2L9</accession>
<dbReference type="GO" id="GO:0016787">
    <property type="term" value="F:hydrolase activity"/>
    <property type="evidence" value="ECO:0007669"/>
    <property type="project" value="UniProtKB-KW"/>
</dbReference>
<sequence>MTPSHPGQCAATLLQDAVGRILFIRQSYGRQFWGFAGGMVDSGETPLQAAVREVKEEVGLESKLTGLIGCYLLTGGGWPDIQAYVFVGESQGTALQLDPAEIAEALWLPPEQAPDFLLPDVEAALHDWRGGRMGVVRTVTRRFALADWLSPLP</sequence>
<name>A0AAU6Q2L9_9DEIO</name>
<dbReference type="InterPro" id="IPR020084">
    <property type="entry name" value="NUDIX_hydrolase_CS"/>
</dbReference>
<dbReference type="InterPro" id="IPR015797">
    <property type="entry name" value="NUDIX_hydrolase-like_dom_sf"/>
</dbReference>
<evidence type="ECO:0000313" key="6">
    <source>
        <dbReference type="EMBL" id="WYF44629.1"/>
    </source>
</evidence>
<dbReference type="PROSITE" id="PS51462">
    <property type="entry name" value="NUDIX"/>
    <property type="match status" value="1"/>
</dbReference>
<reference evidence="6" key="1">
    <citation type="submission" date="2024-03" db="EMBL/GenBank/DDBJ databases">
        <title>Deinococcus weizhi sp. nov., isolated from human skin.</title>
        <authorList>
            <person name="Wei Z."/>
            <person name="Tian F."/>
            <person name="Yang C."/>
            <person name="Xin L.T."/>
            <person name="Wen Z.J."/>
            <person name="Lan K.C."/>
            <person name="Yu L."/>
            <person name="Zhe W."/>
            <person name="Dan F.D."/>
            <person name="Jun W."/>
            <person name="Rui Z."/>
            <person name="Yong X.J."/>
            <person name="Ting Y."/>
            <person name="Wei X."/>
            <person name="Xu Z.G."/>
            <person name="Xin Z."/>
            <person name="Dong F.G."/>
            <person name="Ni X.M."/>
            <person name="Zheng M.G."/>
            <person name="Chun Y."/>
            <person name="Qian W.X."/>
        </authorList>
    </citation>
    <scope>NUCLEOTIDE SEQUENCE</scope>
    <source>
        <strain evidence="6">VB142</strain>
    </source>
</reference>
<dbReference type="EMBL" id="CP149782">
    <property type="protein sequence ID" value="WYF44629.1"/>
    <property type="molecule type" value="Genomic_DNA"/>
</dbReference>
<dbReference type="PANTHER" id="PTHR43046">
    <property type="entry name" value="GDP-MANNOSE MANNOSYL HYDROLASE"/>
    <property type="match status" value="1"/>
</dbReference>
<dbReference type="PANTHER" id="PTHR43046:SF12">
    <property type="entry name" value="GDP-MANNOSE MANNOSYL HYDROLASE"/>
    <property type="match status" value="1"/>
</dbReference>
<comment type="cofactor">
    <cofactor evidence="1">
        <name>Mg(2+)</name>
        <dbReference type="ChEBI" id="CHEBI:18420"/>
    </cofactor>
</comment>